<reference evidence="3 4" key="1">
    <citation type="submission" date="2019-11" db="EMBL/GenBank/DDBJ databases">
        <title>Whole-genome sequencing of Allorhizobium vitis.</title>
        <authorList>
            <person name="Gan H.M."/>
            <person name="Savka M.A."/>
        </authorList>
    </citation>
    <scope>NUCLEOTIDE SEQUENCE [LARGE SCALE GENOMIC DNA]</scope>
    <source>
        <strain evidence="2 4">RF2/1</strain>
        <strain evidence="1 3">T1/7</strain>
    </source>
</reference>
<name>A0ABD6H8I9_AGRVI</name>
<evidence type="ECO:0000313" key="3">
    <source>
        <dbReference type="Proteomes" id="UP000179454"/>
    </source>
</evidence>
<dbReference type="InterPro" id="IPR050582">
    <property type="entry name" value="HAD-like_SerB"/>
</dbReference>
<dbReference type="AlphaFoldDB" id="A0ABD6H8I9"/>
<dbReference type="InterPro" id="IPR036412">
    <property type="entry name" value="HAD-like_sf"/>
</dbReference>
<keyword evidence="2" id="KW-0378">Hydrolase</keyword>
<proteinExistence type="predicted"/>
<dbReference type="Pfam" id="PF12710">
    <property type="entry name" value="HAD"/>
    <property type="match status" value="1"/>
</dbReference>
<dbReference type="Proteomes" id="UP000179536">
    <property type="component" value="Unassembled WGS sequence"/>
</dbReference>
<organism evidence="2 4">
    <name type="scientific">Agrobacterium vitis</name>
    <name type="common">Rhizobium vitis</name>
    <dbReference type="NCBI Taxonomy" id="373"/>
    <lineage>
        <taxon>Bacteria</taxon>
        <taxon>Pseudomonadati</taxon>
        <taxon>Pseudomonadota</taxon>
        <taxon>Alphaproteobacteria</taxon>
        <taxon>Hyphomicrobiales</taxon>
        <taxon>Rhizobiaceae</taxon>
        <taxon>Rhizobium/Agrobacterium group</taxon>
        <taxon>Agrobacterium</taxon>
    </lineage>
</organism>
<evidence type="ECO:0000313" key="2">
    <source>
        <dbReference type="EMBL" id="MUP10635.1"/>
    </source>
</evidence>
<evidence type="ECO:0000313" key="1">
    <source>
        <dbReference type="EMBL" id="MUO44044.1"/>
    </source>
</evidence>
<sequence>MPGGVILAIFDWLRLMWTGRCCEAENICGCIGRHIGRSTEMDAFELLRSREDMTTGREAMIEWYLPFSKAQLIEHLADLRLAPGVTQGFARLKAAGVKIALVSITWQFAVEWLAAELGADYAIGTGWREDNTLSHFWPEDKAVYLNSLLAELKLEPRALAAVGDSHGDIPMLNLASRSYFVGKARPNELLHAEHWPDANIEEIVLDMLSRVDIL</sequence>
<dbReference type="PANTHER" id="PTHR43344">
    <property type="entry name" value="PHOSPHOSERINE PHOSPHATASE"/>
    <property type="match status" value="1"/>
</dbReference>
<keyword evidence="3" id="KW-1185">Reference proteome</keyword>
<dbReference type="SUPFAM" id="SSF56784">
    <property type="entry name" value="HAD-like"/>
    <property type="match status" value="1"/>
</dbReference>
<dbReference type="GO" id="GO:0016787">
    <property type="term" value="F:hydrolase activity"/>
    <property type="evidence" value="ECO:0007669"/>
    <property type="project" value="UniProtKB-KW"/>
</dbReference>
<dbReference type="Proteomes" id="UP000179454">
    <property type="component" value="Unassembled WGS sequence"/>
</dbReference>
<comment type="caution">
    <text evidence="2">The sequence shown here is derived from an EMBL/GenBank/DDBJ whole genome shotgun (WGS) entry which is preliminary data.</text>
</comment>
<dbReference type="EMBL" id="MBFA02000006">
    <property type="protein sequence ID" value="MUP10635.1"/>
    <property type="molecule type" value="Genomic_DNA"/>
</dbReference>
<protein>
    <submittedName>
        <fullName evidence="2">HAD family hydrolase</fullName>
    </submittedName>
</protein>
<evidence type="ECO:0000313" key="4">
    <source>
        <dbReference type="Proteomes" id="UP000179536"/>
    </source>
</evidence>
<gene>
    <name evidence="2" type="ORF">BBK91_012215</name>
    <name evidence="1" type="ORF">BBL17_019915</name>
</gene>
<dbReference type="Gene3D" id="3.40.50.1000">
    <property type="entry name" value="HAD superfamily/HAD-like"/>
    <property type="match status" value="1"/>
</dbReference>
<dbReference type="InterPro" id="IPR023214">
    <property type="entry name" value="HAD_sf"/>
</dbReference>
<accession>A0ABD6H8I9</accession>
<dbReference type="EMBL" id="MBFE02000016">
    <property type="protein sequence ID" value="MUO44044.1"/>
    <property type="molecule type" value="Genomic_DNA"/>
</dbReference>